<dbReference type="InterPro" id="IPR036291">
    <property type="entry name" value="NAD(P)-bd_dom_sf"/>
</dbReference>
<keyword evidence="3" id="KW-1185">Reference proteome</keyword>
<name>Q2G784_NOVAD</name>
<organism evidence="2 3">
    <name type="scientific">Novosphingobium aromaticivorans (strain ATCC 700278 / DSM 12444 / CCUG 56034 / CIP 105152 / NBRC 16084 / F199)</name>
    <dbReference type="NCBI Taxonomy" id="279238"/>
    <lineage>
        <taxon>Bacteria</taxon>
        <taxon>Pseudomonadati</taxon>
        <taxon>Pseudomonadota</taxon>
        <taxon>Alphaproteobacteria</taxon>
        <taxon>Sphingomonadales</taxon>
        <taxon>Sphingomonadaceae</taxon>
        <taxon>Novosphingobium</taxon>
    </lineage>
</organism>
<gene>
    <name evidence="2" type="ordered locus">Saro_1849</name>
</gene>
<protein>
    <submittedName>
        <fullName evidence="2">NAD-dependent epimerase/dehydratase</fullName>
    </submittedName>
</protein>
<dbReference type="InterPro" id="IPR016040">
    <property type="entry name" value="NAD(P)-bd_dom"/>
</dbReference>
<dbReference type="HOGENOM" id="CLU_071330_2_1_5"/>
<dbReference type="eggNOG" id="COG0702">
    <property type="taxonomic scope" value="Bacteria"/>
</dbReference>
<feature type="domain" description="NAD(P)-binding" evidence="1">
    <location>
        <begin position="11"/>
        <end position="124"/>
    </location>
</feature>
<dbReference type="PANTHER" id="PTHR14097:SF7">
    <property type="entry name" value="OXIDOREDUCTASE HTATIP2"/>
    <property type="match status" value="1"/>
</dbReference>
<dbReference type="Proteomes" id="UP000009134">
    <property type="component" value="Chromosome"/>
</dbReference>
<sequence length="229" mass="24885">MSDQTRVVLVGSTGLIGRAVMAEAVGRPDIHLVAVARREVPLPKGARMEMLLSDPEHWPDAIAAGRPHTVVIALGTTIKAVGGDRQAFRAVDHDLVMAAAVAAKEAGARQLIVVSSVGARFSSRNFYLSVKGEVEDRLAKLHFDRLDMIRPGLLRGHREGPPRAGERIGMILSPLLDLLLVGKLRKYRSARDSDVARAILALAGAKQRGRFVHEHDELRRILGRDVGRG</sequence>
<evidence type="ECO:0000259" key="1">
    <source>
        <dbReference type="Pfam" id="PF13460"/>
    </source>
</evidence>
<dbReference type="AlphaFoldDB" id="Q2G784"/>
<dbReference type="EMBL" id="CP000248">
    <property type="protein sequence ID" value="ABD26289.1"/>
    <property type="molecule type" value="Genomic_DNA"/>
</dbReference>
<proteinExistence type="predicted"/>
<dbReference type="STRING" id="279238.Saro_1849"/>
<evidence type="ECO:0000313" key="3">
    <source>
        <dbReference type="Proteomes" id="UP000009134"/>
    </source>
</evidence>
<reference evidence="3" key="1">
    <citation type="submission" date="2006-01" db="EMBL/GenBank/DDBJ databases">
        <title>Complete sequence of Novosphingobium aromaticivorans DSM 12444.</title>
        <authorList>
            <consortium name="US DOE Joint Genome Institute"/>
            <person name="Copeland A."/>
            <person name="Lucas S."/>
            <person name="Lapidus A."/>
            <person name="Barry K."/>
            <person name="Detter J.C."/>
            <person name="Glavina T."/>
            <person name="Hammon N."/>
            <person name="Israni S."/>
            <person name="Pitluck S."/>
            <person name="Chain P."/>
            <person name="Malfatti S."/>
            <person name="Shin M."/>
            <person name="Vergez L."/>
            <person name="Schmutz J."/>
            <person name="Larimer F."/>
            <person name="Land M."/>
            <person name="Kyrpides N."/>
            <person name="Ivanova N."/>
            <person name="Fredrickson J."/>
            <person name="Balkwill D."/>
            <person name="Romine M.F."/>
            <person name="Richardson P."/>
        </authorList>
    </citation>
    <scope>NUCLEOTIDE SEQUENCE [LARGE SCALE GENOMIC DNA]</scope>
    <source>
        <strain evidence="3">ATCC 700278 / DSM 12444 / CCUG 56034 / CIP 105152 / NBRC 16084 / F199</strain>
    </source>
</reference>
<dbReference type="KEGG" id="nar:Saro_1849"/>
<accession>Q2G784</accession>
<dbReference type="Gene3D" id="3.40.50.720">
    <property type="entry name" value="NAD(P)-binding Rossmann-like Domain"/>
    <property type="match status" value="1"/>
</dbReference>
<evidence type="ECO:0000313" key="2">
    <source>
        <dbReference type="EMBL" id="ABD26289.1"/>
    </source>
</evidence>
<dbReference type="SUPFAM" id="SSF51735">
    <property type="entry name" value="NAD(P)-binding Rossmann-fold domains"/>
    <property type="match status" value="1"/>
</dbReference>
<dbReference type="RefSeq" id="WP_011445499.1">
    <property type="nucleotide sequence ID" value="NC_007794.1"/>
</dbReference>
<dbReference type="Pfam" id="PF13460">
    <property type="entry name" value="NAD_binding_10"/>
    <property type="match status" value="1"/>
</dbReference>
<dbReference type="PANTHER" id="PTHR14097">
    <property type="entry name" value="OXIDOREDUCTASE HTATIP2"/>
    <property type="match status" value="1"/>
</dbReference>